<dbReference type="Proteomes" id="UP001163046">
    <property type="component" value="Unassembled WGS sequence"/>
</dbReference>
<evidence type="ECO:0000313" key="2">
    <source>
        <dbReference type="Proteomes" id="UP001163046"/>
    </source>
</evidence>
<sequence length="99" mass="11067">LLEAYHAYVGIYRLRGPRCKDTSSSAESAWALKTTHHGSLAEARPDCQQRCDTTSLCKAFRLYSFVGTVFCTLFERVSDYSCPPDSTDWNCFIADGSRG</sequence>
<protein>
    <submittedName>
        <fullName evidence="1">Uncharacterized protein</fullName>
    </submittedName>
</protein>
<comment type="caution">
    <text evidence="1">The sequence shown here is derived from an EMBL/GenBank/DDBJ whole genome shotgun (WGS) entry which is preliminary data.</text>
</comment>
<reference evidence="1" key="1">
    <citation type="submission" date="2023-01" db="EMBL/GenBank/DDBJ databases">
        <title>Genome assembly of the deep-sea coral Lophelia pertusa.</title>
        <authorList>
            <person name="Herrera S."/>
            <person name="Cordes E."/>
        </authorList>
    </citation>
    <scope>NUCLEOTIDE SEQUENCE</scope>
    <source>
        <strain evidence="1">USNM1676648</strain>
        <tissue evidence="1">Polyp</tissue>
    </source>
</reference>
<proteinExistence type="predicted"/>
<accession>A0A9W9Y7J4</accession>
<organism evidence="1 2">
    <name type="scientific">Desmophyllum pertusum</name>
    <dbReference type="NCBI Taxonomy" id="174260"/>
    <lineage>
        <taxon>Eukaryota</taxon>
        <taxon>Metazoa</taxon>
        <taxon>Cnidaria</taxon>
        <taxon>Anthozoa</taxon>
        <taxon>Hexacorallia</taxon>
        <taxon>Scleractinia</taxon>
        <taxon>Caryophylliina</taxon>
        <taxon>Caryophylliidae</taxon>
        <taxon>Desmophyllum</taxon>
    </lineage>
</organism>
<dbReference type="AlphaFoldDB" id="A0A9W9Y7J4"/>
<dbReference type="EMBL" id="MU827831">
    <property type="protein sequence ID" value="KAJ7321161.1"/>
    <property type="molecule type" value="Genomic_DNA"/>
</dbReference>
<keyword evidence="2" id="KW-1185">Reference proteome</keyword>
<name>A0A9W9Y7J4_9CNID</name>
<gene>
    <name evidence="1" type="ORF">OS493_035563</name>
</gene>
<evidence type="ECO:0000313" key="1">
    <source>
        <dbReference type="EMBL" id="KAJ7321161.1"/>
    </source>
</evidence>
<feature type="non-terminal residue" evidence="1">
    <location>
        <position position="1"/>
    </location>
</feature>